<gene>
    <name evidence="1" type="ORF">RHMOL_Rhmol02G0228600</name>
</gene>
<evidence type="ECO:0000313" key="1">
    <source>
        <dbReference type="EMBL" id="KAI8568801.1"/>
    </source>
</evidence>
<sequence>MVHTAHDTFELLTGCPTKIDAFKSHGSKLLLACSDGSLRIYTPEFDRFSPPSSVADRTHEALRKEPYVLERAANAFSKWPMVVMEASRPMVTMKFEISLHSASRA</sequence>
<name>A0ACC0PUH1_RHOML</name>
<reference evidence="1" key="1">
    <citation type="submission" date="2022-02" db="EMBL/GenBank/DDBJ databases">
        <title>Plant Genome Project.</title>
        <authorList>
            <person name="Zhang R.-G."/>
        </authorList>
    </citation>
    <scope>NUCLEOTIDE SEQUENCE</scope>
    <source>
        <strain evidence="1">AT1</strain>
    </source>
</reference>
<dbReference type="EMBL" id="CM046389">
    <property type="protein sequence ID" value="KAI8568801.1"/>
    <property type="molecule type" value="Genomic_DNA"/>
</dbReference>
<protein>
    <submittedName>
        <fullName evidence="1">Uncharacterized protein</fullName>
    </submittedName>
</protein>
<proteinExistence type="predicted"/>
<accession>A0ACC0PUH1</accession>
<evidence type="ECO:0000313" key="2">
    <source>
        <dbReference type="Proteomes" id="UP001062846"/>
    </source>
</evidence>
<keyword evidence="2" id="KW-1185">Reference proteome</keyword>
<comment type="caution">
    <text evidence="1">The sequence shown here is derived from an EMBL/GenBank/DDBJ whole genome shotgun (WGS) entry which is preliminary data.</text>
</comment>
<organism evidence="1 2">
    <name type="scientific">Rhododendron molle</name>
    <name type="common">Chinese azalea</name>
    <name type="synonym">Azalea mollis</name>
    <dbReference type="NCBI Taxonomy" id="49168"/>
    <lineage>
        <taxon>Eukaryota</taxon>
        <taxon>Viridiplantae</taxon>
        <taxon>Streptophyta</taxon>
        <taxon>Embryophyta</taxon>
        <taxon>Tracheophyta</taxon>
        <taxon>Spermatophyta</taxon>
        <taxon>Magnoliopsida</taxon>
        <taxon>eudicotyledons</taxon>
        <taxon>Gunneridae</taxon>
        <taxon>Pentapetalae</taxon>
        <taxon>asterids</taxon>
        <taxon>Ericales</taxon>
        <taxon>Ericaceae</taxon>
        <taxon>Ericoideae</taxon>
        <taxon>Rhodoreae</taxon>
        <taxon>Rhododendron</taxon>
    </lineage>
</organism>
<dbReference type="Proteomes" id="UP001062846">
    <property type="component" value="Chromosome 2"/>
</dbReference>